<protein>
    <submittedName>
        <fullName evidence="1">Uncharacterized protein</fullName>
    </submittedName>
</protein>
<proteinExistence type="predicted"/>
<name>A0A512TQC5_CLOBU</name>
<gene>
    <name evidence="1" type="ORF">CBU02nite_27570</name>
</gene>
<evidence type="ECO:0000313" key="2">
    <source>
        <dbReference type="Proteomes" id="UP000321089"/>
    </source>
</evidence>
<dbReference type="GeneID" id="92944147"/>
<evidence type="ECO:0000313" key="1">
    <source>
        <dbReference type="EMBL" id="GEQ22251.1"/>
    </source>
</evidence>
<dbReference type="RefSeq" id="WP_155594176.1">
    <property type="nucleotide sequence ID" value="NZ_AP019716.1"/>
</dbReference>
<dbReference type="AlphaFoldDB" id="A0A512TQC5"/>
<dbReference type="EMBL" id="BKBC01000044">
    <property type="protein sequence ID" value="GEQ22251.1"/>
    <property type="molecule type" value="Genomic_DNA"/>
</dbReference>
<accession>A0A512TQC5</accession>
<organism evidence="1 2">
    <name type="scientific">Clostridium butyricum</name>
    <dbReference type="NCBI Taxonomy" id="1492"/>
    <lineage>
        <taxon>Bacteria</taxon>
        <taxon>Bacillati</taxon>
        <taxon>Bacillota</taxon>
        <taxon>Clostridia</taxon>
        <taxon>Eubacteriales</taxon>
        <taxon>Clostridiaceae</taxon>
        <taxon>Clostridium</taxon>
    </lineage>
</organism>
<comment type="caution">
    <text evidence="1">The sequence shown here is derived from an EMBL/GenBank/DDBJ whole genome shotgun (WGS) entry which is preliminary data.</text>
</comment>
<reference evidence="1 2" key="1">
    <citation type="submission" date="2019-07" db="EMBL/GenBank/DDBJ databases">
        <title>Whole genome shotgun sequence of Clostridium butyricum NBRC 3858.</title>
        <authorList>
            <person name="Hosoyama A."/>
            <person name="Uohara A."/>
            <person name="Ohji S."/>
            <person name="Ichikawa N."/>
        </authorList>
    </citation>
    <scope>NUCLEOTIDE SEQUENCE [LARGE SCALE GENOMIC DNA]</scope>
    <source>
        <strain evidence="1 2">NBRC 3858</strain>
    </source>
</reference>
<dbReference type="Proteomes" id="UP000321089">
    <property type="component" value="Unassembled WGS sequence"/>
</dbReference>
<sequence>MKNIKTEEMTVEKAWDILHSRGIYTIEELDEELKKTKLEIGMFTMPFAKENVKEA</sequence>